<comment type="caution">
    <text evidence="2">The sequence shown here is derived from an EMBL/GenBank/DDBJ whole genome shotgun (WGS) entry which is preliminary data.</text>
</comment>
<dbReference type="PANTHER" id="PTHR34075">
    <property type="entry name" value="BLR3430 PROTEIN"/>
    <property type="match status" value="1"/>
</dbReference>
<dbReference type="AlphaFoldDB" id="A0A5M8A4A1"/>
<name>A0A5M8A4A1_9BURK</name>
<dbReference type="SUPFAM" id="SSF50249">
    <property type="entry name" value="Nucleic acid-binding proteins"/>
    <property type="match status" value="1"/>
</dbReference>
<dbReference type="EMBL" id="VWRN01000073">
    <property type="protein sequence ID" value="KAA6115874.1"/>
    <property type="molecule type" value="Genomic_DNA"/>
</dbReference>
<dbReference type="PANTHER" id="PTHR34075:SF5">
    <property type="entry name" value="BLR3430 PROTEIN"/>
    <property type="match status" value="1"/>
</dbReference>
<proteinExistence type="predicted"/>
<dbReference type="RefSeq" id="WP_150084875.1">
    <property type="nucleotide sequence ID" value="NZ_VWRN01000073.1"/>
</dbReference>
<feature type="domain" description="ChsH2 C-terminal OB-fold" evidence="1">
    <location>
        <begin position="60"/>
        <end position="121"/>
    </location>
</feature>
<dbReference type="InterPro" id="IPR052513">
    <property type="entry name" value="Thioester_dehydratase-like"/>
</dbReference>
<evidence type="ECO:0000313" key="3">
    <source>
        <dbReference type="Proteomes" id="UP000324324"/>
    </source>
</evidence>
<gene>
    <name evidence="2" type="ORF">F1599_25055</name>
</gene>
<dbReference type="Pfam" id="PF01796">
    <property type="entry name" value="OB_ChsH2_C"/>
    <property type="match status" value="1"/>
</dbReference>
<reference evidence="2 3" key="1">
    <citation type="submission" date="2019-09" db="EMBL/GenBank/DDBJ databases">
        <title>Isolation of a novel species in the genus Cupriavidus from patients with sepsis using whole genome sequencing.</title>
        <authorList>
            <person name="Kweon O.J."/>
            <person name="Lee M.-K."/>
        </authorList>
    </citation>
    <scope>NUCLEOTIDE SEQUENCE [LARGE SCALE GENOMIC DNA]</scope>
    <source>
        <strain evidence="2 3">MKL-01</strain>
    </source>
</reference>
<accession>A0A5M8A4A1</accession>
<organism evidence="2 3">
    <name type="scientific">Cupriavidus cauae</name>
    <dbReference type="NCBI Taxonomy" id="2608999"/>
    <lineage>
        <taxon>Bacteria</taxon>
        <taxon>Pseudomonadati</taxon>
        <taxon>Pseudomonadota</taxon>
        <taxon>Betaproteobacteria</taxon>
        <taxon>Burkholderiales</taxon>
        <taxon>Burkholderiaceae</taxon>
        <taxon>Cupriavidus</taxon>
    </lineage>
</organism>
<dbReference type="InterPro" id="IPR002878">
    <property type="entry name" value="ChsH2_C"/>
</dbReference>
<dbReference type="Proteomes" id="UP000324324">
    <property type="component" value="Unassembled WGS sequence"/>
</dbReference>
<evidence type="ECO:0000313" key="2">
    <source>
        <dbReference type="EMBL" id="KAA6115874.1"/>
    </source>
</evidence>
<protein>
    <recommendedName>
        <fullName evidence="1">ChsH2 C-terminal OB-fold domain-containing protein</fullName>
    </recommendedName>
</protein>
<dbReference type="InterPro" id="IPR012340">
    <property type="entry name" value="NA-bd_OB-fold"/>
</dbReference>
<evidence type="ECO:0000259" key="1">
    <source>
        <dbReference type="Pfam" id="PF01796"/>
    </source>
</evidence>
<keyword evidence="3" id="KW-1185">Reference proteome</keyword>
<sequence length="142" mass="15053">MTLASTEPRPRHPSLYRLAADGHSLDFHYARCNRCQRLAFPANSPGCPHCGSAMDDAERVTQPGGGTLLEYVTVHVALAPDMAVPAIAGDIRLADGIVEQGVIGVSDEAGLRPGMAVKAVAVFQQDGQSYHCAFVPAQEAIR</sequence>